<reference evidence="4" key="1">
    <citation type="submission" date="2021-08" db="EMBL/GenBank/DDBJ databases">
        <title>Draft genome sequence of the GABA producer Bifidobacterium adolescentis 4-2, isolated from healthy human feces.</title>
        <authorList>
            <person name="Altaib H."/>
            <person name="Niwa R."/>
            <person name="Abe M."/>
            <person name="Suzuki T."/>
        </authorList>
    </citation>
    <scope>NUCLEOTIDE SEQUENCE</scope>
    <source>
        <strain evidence="4">4-2</strain>
    </source>
</reference>
<dbReference type="Proteomes" id="UP000886943">
    <property type="component" value="Unassembled WGS sequence"/>
</dbReference>
<comment type="caution">
    <text evidence="4">The sequence shown here is derived from an EMBL/GenBank/DDBJ whole genome shotgun (WGS) entry which is preliminary data.</text>
</comment>
<name>A0AAN4VPJ2_BIFAD</name>
<evidence type="ECO:0000313" key="4">
    <source>
        <dbReference type="EMBL" id="GJD14990.1"/>
    </source>
</evidence>
<keyword evidence="1" id="KW-0489">Methyltransferase</keyword>
<evidence type="ECO:0008006" key="6">
    <source>
        <dbReference type="Google" id="ProtNLM"/>
    </source>
</evidence>
<evidence type="ECO:0000256" key="1">
    <source>
        <dbReference type="ARBA" id="ARBA00022603"/>
    </source>
</evidence>
<dbReference type="InterPro" id="IPR029063">
    <property type="entry name" value="SAM-dependent_MTases_sf"/>
</dbReference>
<gene>
    <name evidence="4" type="ORF">BIFAD42_19740</name>
</gene>
<dbReference type="InterPro" id="IPR001525">
    <property type="entry name" value="C5_MeTfrase"/>
</dbReference>
<dbReference type="GO" id="GO:0009307">
    <property type="term" value="P:DNA restriction-modification system"/>
    <property type="evidence" value="ECO:0007669"/>
    <property type="project" value="UniProtKB-KW"/>
</dbReference>
<dbReference type="SUPFAM" id="SSF53335">
    <property type="entry name" value="S-adenosyl-L-methionine-dependent methyltransferases"/>
    <property type="match status" value="1"/>
</dbReference>
<dbReference type="GO" id="GO:0032259">
    <property type="term" value="P:methylation"/>
    <property type="evidence" value="ECO:0007669"/>
    <property type="project" value="UniProtKB-KW"/>
</dbReference>
<accession>A0AAN4VPJ2</accession>
<dbReference type="GO" id="GO:0008168">
    <property type="term" value="F:methyltransferase activity"/>
    <property type="evidence" value="ECO:0007669"/>
    <property type="project" value="UniProtKB-KW"/>
</dbReference>
<keyword evidence="2" id="KW-0808">Transferase</keyword>
<evidence type="ECO:0000256" key="3">
    <source>
        <dbReference type="ARBA" id="ARBA00022747"/>
    </source>
</evidence>
<organism evidence="4 5">
    <name type="scientific">Bifidobacterium adolescentis</name>
    <dbReference type="NCBI Taxonomy" id="1680"/>
    <lineage>
        <taxon>Bacteria</taxon>
        <taxon>Bacillati</taxon>
        <taxon>Actinomycetota</taxon>
        <taxon>Actinomycetes</taxon>
        <taxon>Bifidobacteriales</taxon>
        <taxon>Bifidobacteriaceae</taxon>
        <taxon>Bifidobacterium</taxon>
    </lineage>
</organism>
<dbReference type="RefSeq" id="WP_138297055.1">
    <property type="nucleotide sequence ID" value="NZ_BPPZ01000017.1"/>
</dbReference>
<protein>
    <recommendedName>
        <fullName evidence="6">DNA (cytosine-5-)-methyltransferase</fullName>
    </recommendedName>
</protein>
<evidence type="ECO:0000256" key="2">
    <source>
        <dbReference type="ARBA" id="ARBA00022679"/>
    </source>
</evidence>
<keyword evidence="3" id="KW-0680">Restriction system</keyword>
<proteinExistence type="predicted"/>
<evidence type="ECO:0000313" key="5">
    <source>
        <dbReference type="Proteomes" id="UP000886943"/>
    </source>
</evidence>
<dbReference type="Gene3D" id="3.90.120.10">
    <property type="entry name" value="DNA Methylase, subunit A, domain 2"/>
    <property type="match status" value="1"/>
</dbReference>
<dbReference type="AlphaFoldDB" id="A0AAN4VPJ2"/>
<dbReference type="EMBL" id="BPPZ01000017">
    <property type="protein sequence ID" value="GJD14990.1"/>
    <property type="molecule type" value="Genomic_DNA"/>
</dbReference>
<dbReference type="Pfam" id="PF00145">
    <property type="entry name" value="DNA_methylase"/>
    <property type="match status" value="1"/>
</dbReference>
<sequence>MNGLTVRRLTPLECERLQGFPDGWTDIPWKGKKHAPDSPRYKALGNSMAVPVMRWIGEGIQLVEDNKGLFQENPSEQ</sequence>